<accession>A0AAD7ITC8</accession>
<reference evidence="2" key="1">
    <citation type="submission" date="2023-03" db="EMBL/GenBank/DDBJ databases">
        <title>Massive genome expansion in bonnet fungi (Mycena s.s.) driven by repeated elements and novel gene families across ecological guilds.</title>
        <authorList>
            <consortium name="Lawrence Berkeley National Laboratory"/>
            <person name="Harder C.B."/>
            <person name="Miyauchi S."/>
            <person name="Viragh M."/>
            <person name="Kuo A."/>
            <person name="Thoen E."/>
            <person name="Andreopoulos B."/>
            <person name="Lu D."/>
            <person name="Skrede I."/>
            <person name="Drula E."/>
            <person name="Henrissat B."/>
            <person name="Morin E."/>
            <person name="Kohler A."/>
            <person name="Barry K."/>
            <person name="LaButti K."/>
            <person name="Morin E."/>
            <person name="Salamov A."/>
            <person name="Lipzen A."/>
            <person name="Mereny Z."/>
            <person name="Hegedus B."/>
            <person name="Baldrian P."/>
            <person name="Stursova M."/>
            <person name="Weitz H."/>
            <person name="Taylor A."/>
            <person name="Grigoriev I.V."/>
            <person name="Nagy L.G."/>
            <person name="Martin F."/>
            <person name="Kauserud H."/>
        </authorList>
    </citation>
    <scope>NUCLEOTIDE SEQUENCE</scope>
    <source>
        <strain evidence="2">CBHHK188m</strain>
    </source>
</reference>
<comment type="caution">
    <text evidence="2">The sequence shown here is derived from an EMBL/GenBank/DDBJ whole genome shotgun (WGS) entry which is preliminary data.</text>
</comment>
<evidence type="ECO:0000256" key="1">
    <source>
        <dbReference type="SAM" id="MobiDB-lite"/>
    </source>
</evidence>
<dbReference type="AlphaFoldDB" id="A0AAD7ITC8"/>
<protein>
    <submittedName>
        <fullName evidence="2">Uncharacterized protein</fullName>
    </submittedName>
</protein>
<feature type="region of interest" description="Disordered" evidence="1">
    <location>
        <begin position="84"/>
        <end position="103"/>
    </location>
</feature>
<sequence>MPFWDLGYDYCAAGLSVTTPLERVVATLRNKLFRTDRERAQVPPVDRYTYSSRGTWTRSQDGLHGRGLETSVSTQLPCMHLRDTATSPPHRIESLPPSTDASAPPLYCAHTHNGAPTSSVRAAPGPARPSGSLALVLLLLPRPRAPPGASSSPLGTSSPRPCLAPPTCAARVHSCPSTSPRCPALAYTGEYLLPSIQCVVARNPVSSRTSRFGNVPTCALPNPDTPAACSQIRFGCGQVRSEDGRKGVGRRWSGRV</sequence>
<gene>
    <name evidence="2" type="ORF">DFH07DRAFT_962285</name>
</gene>
<name>A0AAD7ITC8_9AGAR</name>
<evidence type="ECO:0000313" key="3">
    <source>
        <dbReference type="Proteomes" id="UP001215280"/>
    </source>
</evidence>
<organism evidence="2 3">
    <name type="scientific">Mycena maculata</name>
    <dbReference type="NCBI Taxonomy" id="230809"/>
    <lineage>
        <taxon>Eukaryota</taxon>
        <taxon>Fungi</taxon>
        <taxon>Dikarya</taxon>
        <taxon>Basidiomycota</taxon>
        <taxon>Agaricomycotina</taxon>
        <taxon>Agaricomycetes</taxon>
        <taxon>Agaricomycetidae</taxon>
        <taxon>Agaricales</taxon>
        <taxon>Marasmiineae</taxon>
        <taxon>Mycenaceae</taxon>
        <taxon>Mycena</taxon>
    </lineage>
</organism>
<dbReference type="EMBL" id="JARJLG010000091">
    <property type="protein sequence ID" value="KAJ7748205.1"/>
    <property type="molecule type" value="Genomic_DNA"/>
</dbReference>
<evidence type="ECO:0000313" key="2">
    <source>
        <dbReference type="EMBL" id="KAJ7748205.1"/>
    </source>
</evidence>
<proteinExistence type="predicted"/>
<dbReference type="Proteomes" id="UP001215280">
    <property type="component" value="Unassembled WGS sequence"/>
</dbReference>
<keyword evidence="3" id="KW-1185">Reference proteome</keyword>